<protein>
    <submittedName>
        <fullName evidence="3">Platelet-activating factor acetylhydrolase IB subunit beta</fullName>
    </submittedName>
</protein>
<feature type="domain" description="SGNH hydrolase-type esterase" evidence="2">
    <location>
        <begin position="37"/>
        <end position="196"/>
    </location>
</feature>
<dbReference type="OrthoDB" id="505607at2759"/>
<dbReference type="PANTHER" id="PTHR11852:SF0">
    <property type="entry name" value="PLATELET-ACTIVATING FACTOR ACETYLHYDROLASE IB SUBUNIT BETA HOMOLOG"/>
    <property type="match status" value="1"/>
</dbReference>
<dbReference type="CDD" id="cd01820">
    <property type="entry name" value="PAF_acetylesterase_like"/>
    <property type="match status" value="1"/>
</dbReference>
<dbReference type="Gene3D" id="3.40.50.1110">
    <property type="entry name" value="SGNH hydrolase"/>
    <property type="match status" value="1"/>
</dbReference>
<comment type="caution">
    <text evidence="3">The sequence shown here is derived from an EMBL/GenBank/DDBJ whole genome shotgun (WGS) entry which is preliminary data.</text>
</comment>
<name>A0A6A4WEI4_AMPAM</name>
<proteinExistence type="inferred from homology"/>
<keyword evidence="3" id="KW-0378">Hydrolase</keyword>
<reference evidence="3 4" key="1">
    <citation type="submission" date="2019-07" db="EMBL/GenBank/DDBJ databases">
        <title>Draft genome assembly of a fouling barnacle, Amphibalanus amphitrite (Darwin, 1854): The first reference genome for Thecostraca.</title>
        <authorList>
            <person name="Kim W."/>
        </authorList>
    </citation>
    <scope>NUCLEOTIDE SEQUENCE [LARGE SCALE GENOMIC DNA]</scope>
    <source>
        <strain evidence="3">SNU_AA5</strain>
        <tissue evidence="3">Soma without cirri and trophi</tissue>
    </source>
</reference>
<dbReference type="EMBL" id="VIIS01000851">
    <property type="protein sequence ID" value="KAF0304393.1"/>
    <property type="molecule type" value="Genomic_DNA"/>
</dbReference>
<dbReference type="InterPro" id="IPR036514">
    <property type="entry name" value="SGNH_hydro_sf"/>
</dbReference>
<evidence type="ECO:0000259" key="2">
    <source>
        <dbReference type="Pfam" id="PF13472"/>
    </source>
</evidence>
<dbReference type="InterPro" id="IPR013830">
    <property type="entry name" value="SGNH_hydro"/>
</dbReference>
<organism evidence="3 4">
    <name type="scientific">Amphibalanus amphitrite</name>
    <name type="common">Striped barnacle</name>
    <name type="synonym">Balanus amphitrite</name>
    <dbReference type="NCBI Taxonomy" id="1232801"/>
    <lineage>
        <taxon>Eukaryota</taxon>
        <taxon>Metazoa</taxon>
        <taxon>Ecdysozoa</taxon>
        <taxon>Arthropoda</taxon>
        <taxon>Crustacea</taxon>
        <taxon>Multicrustacea</taxon>
        <taxon>Cirripedia</taxon>
        <taxon>Thoracica</taxon>
        <taxon>Thoracicalcarea</taxon>
        <taxon>Balanomorpha</taxon>
        <taxon>Balanoidea</taxon>
        <taxon>Balanidae</taxon>
        <taxon>Amphibalaninae</taxon>
        <taxon>Amphibalanus</taxon>
    </lineage>
</organism>
<gene>
    <name evidence="3" type="primary">PAFAH1B2</name>
    <name evidence="3" type="ORF">FJT64_023814</name>
</gene>
<dbReference type="PANTHER" id="PTHR11852">
    <property type="entry name" value="PLATELET-ACTIVATING FACTOR ACETYLHYDROLASE"/>
    <property type="match status" value="1"/>
</dbReference>
<dbReference type="SUPFAM" id="SSF52266">
    <property type="entry name" value="SGNH hydrolase"/>
    <property type="match status" value="1"/>
</dbReference>
<evidence type="ECO:0000313" key="3">
    <source>
        <dbReference type="EMBL" id="KAF0304393.1"/>
    </source>
</evidence>
<accession>A0A6A4WEI4</accession>
<dbReference type="Proteomes" id="UP000440578">
    <property type="component" value="Unassembled WGS sequence"/>
</dbReference>
<dbReference type="Pfam" id="PF13472">
    <property type="entry name" value="Lipase_GDSL_2"/>
    <property type="match status" value="1"/>
</dbReference>
<evidence type="ECO:0000256" key="1">
    <source>
        <dbReference type="ARBA" id="ARBA00038184"/>
    </source>
</evidence>
<keyword evidence="4" id="KW-1185">Reference proteome</keyword>
<dbReference type="AlphaFoldDB" id="A0A6A4WEI4"/>
<dbReference type="GO" id="GO:0016787">
    <property type="term" value="F:hydrolase activity"/>
    <property type="evidence" value="ECO:0007669"/>
    <property type="project" value="UniProtKB-KW"/>
</dbReference>
<evidence type="ECO:0000313" key="4">
    <source>
        <dbReference type="Proteomes" id="UP000440578"/>
    </source>
</evidence>
<comment type="similarity">
    <text evidence="1">Belongs to the 'GDSL' lipolytic enzyme family. Platelet-activating factor acetylhydrolase IB beta/gamma subunits subfamily.</text>
</comment>
<sequence length="222" mass="24955">MSAEPTLSEDIQGDSRWMSMHRRFVSEAKEREPDVVFIGDSLIYHLQHSETWRRCFAPLHALNFGIGGDQTQHVLWRITNGEMDSFCPKVVVLLVGTNNFGYPPEQIADGIMANVSAIRRLQPQAFIIVMGLLPRGEKPNALRERNAATNRLLSERLSGLARTQLLADYSELVSADGTLSHQDMTDYLHLSPQGYKKVFEPVYDLILDLLNEKECLDGAAAE</sequence>